<name>A0AAF0IBN6_ODILC</name>
<gene>
    <name evidence="1" type="ORF">OdinLCB4_001320</name>
</gene>
<dbReference type="Proteomes" id="UP000186851">
    <property type="component" value="Chromosome"/>
</dbReference>
<sequence length="349" mass="40441">MTVMLKNFYSKLSLNKLTPLNNSTLEKTSKKIIESGFKILSPESYTTMLIAFTVNNDLQEAEDLIVLNLNIYSLFSNLFTVDNWSIEILAKLSNILVKIDREKLERLAFIICANPFTLTEYFKKENINLNKDVRILHLAPTSLYFSLFQKTINYLILEYERGFNNELTFDRILQQIVDTNILLNKSNNYLTEHVVKADFYDVFTIGGFLLKVYTTIEENSSPAHILVGLETPPSTNTQLILESIREPLLKIGVSVKNFLEFKCAHIQPFNNLYRIMERAYIEVVGEHPYIDWFTIPSTVEIFNNFFETGSQLIFGPGTVSKPIEDRVFEEQFSLFLKVFNNYLKIRRGV</sequence>
<dbReference type="AlphaFoldDB" id="A0AAF0IBN6"/>
<reference evidence="1" key="2">
    <citation type="journal article" date="2022" name="Nat. Microbiol.">
        <title>A closed Candidatus Odinarchaeum chromosome exposes Asgard archaeal viruses.</title>
        <authorList>
            <person name="Tamarit D."/>
            <person name="Caceres E.F."/>
            <person name="Krupovic M."/>
            <person name="Nijland R."/>
            <person name="Eme L."/>
            <person name="Robinson N.P."/>
            <person name="Ettema T.J.G."/>
        </authorList>
    </citation>
    <scope>NUCLEOTIDE SEQUENCE</scope>
    <source>
        <strain evidence="1">LCB_4</strain>
    </source>
</reference>
<dbReference type="KEGG" id="oyw:OdinLCB4_001320"/>
<organism evidence="1 2">
    <name type="scientific">Odinarchaeota yellowstonii (strain LCB_4)</name>
    <dbReference type="NCBI Taxonomy" id="1841599"/>
    <lineage>
        <taxon>Archaea</taxon>
        <taxon>Promethearchaeati</taxon>
        <taxon>Candidatus Odinarchaeota</taxon>
        <taxon>Candidatus Odinarchaeia</taxon>
        <taxon>Candidatus Odinarchaeales</taxon>
        <taxon>Candidatus Odinarchaeaceae</taxon>
        <taxon>Candidatus Odinarchaeum</taxon>
    </lineage>
</organism>
<dbReference type="EMBL" id="CP091871">
    <property type="protein sequence ID" value="WEU40601.1"/>
    <property type="molecule type" value="Genomic_DNA"/>
</dbReference>
<protein>
    <submittedName>
        <fullName evidence="1">Uncharacterized protein</fullName>
    </submittedName>
</protein>
<reference evidence="1" key="1">
    <citation type="journal article" date="2017" name="Nature">
        <title>Asgard archaea illuminate the origin of eukaryotic cellular complexity.</title>
        <authorList>
            <person name="Zaremba-Niedzwiedzka K."/>
            <person name="Caceres E.F."/>
            <person name="Saw J.H."/>
            <person name="Backstrom D."/>
            <person name="Juzokaite L."/>
            <person name="Vancaester E."/>
            <person name="Seitz K.W."/>
            <person name="Anantharaman K."/>
            <person name="Starnawski P."/>
            <person name="Kjeldsen K.U."/>
            <person name="Scott M.B."/>
            <person name="Nunoura T."/>
            <person name="Banfield J.F."/>
            <person name="Schramm A."/>
            <person name="Baker B.J."/>
            <person name="Spang A."/>
            <person name="Ettema T.J.G."/>
        </authorList>
    </citation>
    <scope>NUCLEOTIDE SEQUENCE</scope>
    <source>
        <strain evidence="1">LCB_4</strain>
    </source>
</reference>
<proteinExistence type="predicted"/>
<evidence type="ECO:0000313" key="1">
    <source>
        <dbReference type="EMBL" id="WEU40601.1"/>
    </source>
</evidence>
<accession>A0AAF0IBN6</accession>
<evidence type="ECO:0000313" key="2">
    <source>
        <dbReference type="Proteomes" id="UP000186851"/>
    </source>
</evidence>